<feature type="compositionally biased region" description="Polar residues" evidence="1">
    <location>
        <begin position="1486"/>
        <end position="1499"/>
    </location>
</feature>
<feature type="compositionally biased region" description="Polar residues" evidence="1">
    <location>
        <begin position="1144"/>
        <end position="1159"/>
    </location>
</feature>
<proteinExistence type="predicted"/>
<feature type="region of interest" description="Disordered" evidence="1">
    <location>
        <begin position="1437"/>
        <end position="1507"/>
    </location>
</feature>
<dbReference type="InterPro" id="IPR052247">
    <property type="entry name" value="Meiotic_Crossover_Helicase"/>
</dbReference>
<feature type="compositionally biased region" description="Polar residues" evidence="1">
    <location>
        <begin position="1633"/>
        <end position="1644"/>
    </location>
</feature>
<accession>A0A9P0CG90</accession>
<feature type="compositionally biased region" description="Polar residues" evidence="1">
    <location>
        <begin position="1905"/>
        <end position="1914"/>
    </location>
</feature>
<sequence length="1914" mass="214084">MVSEIYYYLFPCSIFAILDPFQVLNRLPPFGNNLIDSVKVLPQFELEIQMSDTTGEILVEVRISNYPDVLKSKNLQEMFYLLVGNSNNNIIHKSRFSLDSLMKRGGLYKINLCVPDGPSQTIHVNLLSKNWVGLDVNKTLSDDRSISPESEYAAIFEPKTKPKSSAKPSGSKRKNQSQSSSCNKKVAQAAKSNCPTPAVKKIKEKFPSTPGQKTLSDFSFTPVSKLSKATFQEKIESIDKSHRENVTANSQENFTANSQGNFAANNQENFAINSQENFAANSQEKELSQNLSAMSISDSTEDNNLHPRESQAFQDINRTESCSLSQSTVEPSQNQKKNSSRDAFPLSQSSTAIRFPSNSTHNDNLLSIFNRRLESNSSTCSKSDIANDTERFSFNIFEPLRGKQSSELWQNFGDSGSSEVKDMVDAAIAKAAASWRNHPLLNLRSPEECKSAKPSVENSENHRIAPAVKATPLTNEGVCDGITVDNPENKNPGYTSPAKQCQGSVFPHTSSVNTDQTKRQVTSSVKKVFHKESNLFPSKSTADLSKYAVDDEEMEEFMQALHEDASKSTQSPQVSPCVERRSISQSKISKYTDRHVRKSDFSTGLVSRSTANYLKEEKCVPYSSAKQHSNPVSDSKSKAGQSYGIKKYYPVVKEGKLSTPVNLNTNQKKPSFVAEVDNNQTKQDSNYPAVTMYSDSFCDKQVSNQEIFSNPSGRLVPNFGAENKTISSRQTSSLGEPNRNSFCTERQLNPPAIVSLNNEVSEYFSHPAAENCSNLIPGTEPYPASFFEGQKFHSHPAPDLSATFYEHDNVVGTNCQASWNWNGANTGLDDLRRSQPMSTNGNFTIDGHNFSEGNNPFSITQNYSTAEMFPPNHFNNPSLSHLVLVDSNNQNLSPLGIESGRNMLPPRINASNSWQDTCQRSMSTHLNYLDNISNQNQYFDLEDGLVSRNCNPSFLRMHSSSFTQDQRSNFIQSSIPNDNHMMRRNANAPDNSKCELSNHQALSKSFQDKALFTPHRLNSNDRLQELSSPSNVGHNQSNQTWKSKPVFPTSCQNRPTSSTTTIRSCPPENKIESQPTQRSQIQQILPSIEHNPHSQSCEVIANPMERESLSLSRKKQCEYPFVEKQQAALPTENNNQINHLEMQNSTDFGHGHSSSFNTEKQVRDPSTESVINDLEEAAETFVETCRTSDYAMDHNSSEDVNGQSSEPQKSASRNNGNMLLPHVETTFRSEVSVPSIDPRPQESSASRENKRSNHTVESGNVLKQMEAKINECKQSSKNSIDTPRSTITGKSTFKLRTPWTAMETSIHPSSKIVSGPVQSKRMLGIGEVTKNNADTVNAKSEDIIRKAITPQSKVPSSLVAPYKHSSPFANIGQNENGTLTDQFPSCSGKNNCVTLGQASRVEKENHSNGDTDEKKQFIIRPPKLKAFSLKFGCQKKNTVTPRTSSDKENKLLTPQKNEEKPKALRSILTSSVSSTTNKNKTRKVNFGSNLPKSLQSSPSRFDRKNEERQKKAFMKMVKPVCQQDENFTPIPVGEGLVCTEILGASDTAIYRTSPRGEADHNVTSMESFEVDRSEKGNHHDFGECHSTKYPPISDPAEISSPPRQESEKSFSEASFLQYSPEMPSQPIDHDFETGSSTQESVSNQANHFAPSCAIDFAPQQTLYFTQNHQENNNSWQRSRIISKQLPQQINQFHETTPNETTHFVEDRRQKFISPSSSLAQNRALNLSNHPANIQSQDHMPQHSLFMKNDEQNQFSYQINNFSQLGSKSSLFPNAFQANSHSSRIVGTPYWQPEYLQERPVSHYPKSQNPHTFSRNQICYPQEEMPHYRPIFPHATPQVQRQQVSVFNTPNPRTVPSSTQSVTSNFWPTETLYSRQFPILHQYYPLEFSSTDGLKKSSKPSGCSFEETSAHNYQA</sequence>
<feature type="region of interest" description="Disordered" evidence="1">
    <location>
        <begin position="972"/>
        <end position="997"/>
    </location>
</feature>
<feature type="region of interest" description="Disordered" evidence="1">
    <location>
        <begin position="1021"/>
        <end position="1076"/>
    </location>
</feature>
<dbReference type="GO" id="GO:0016787">
    <property type="term" value="F:hydrolase activity"/>
    <property type="evidence" value="ECO:0007669"/>
    <property type="project" value="UniProtKB-KW"/>
</dbReference>
<feature type="region of interest" description="Disordered" evidence="1">
    <location>
        <begin position="151"/>
        <end position="194"/>
    </location>
</feature>
<dbReference type="PANTHER" id="PTHR47835">
    <property type="entry name" value="HFM1, ATP DEPENDENT DNA HELICASE HOMOLOG"/>
    <property type="match status" value="1"/>
</dbReference>
<dbReference type="EMBL" id="OU963869">
    <property type="protein sequence ID" value="CAH0776480.1"/>
    <property type="molecule type" value="Genomic_DNA"/>
</dbReference>
<feature type="compositionally biased region" description="Low complexity" evidence="1">
    <location>
        <begin position="176"/>
        <end position="185"/>
    </location>
</feature>
<feature type="compositionally biased region" description="Basic and acidic residues" evidence="1">
    <location>
        <begin position="1569"/>
        <end position="1586"/>
    </location>
</feature>
<feature type="region of interest" description="Disordered" evidence="1">
    <location>
        <begin position="321"/>
        <end position="358"/>
    </location>
</feature>
<dbReference type="GO" id="GO:0043138">
    <property type="term" value="F:3'-5' DNA helicase activity"/>
    <property type="evidence" value="ECO:0007669"/>
    <property type="project" value="UniProtKB-EC"/>
</dbReference>
<feature type="compositionally biased region" description="Polar residues" evidence="1">
    <location>
        <begin position="346"/>
        <end position="358"/>
    </location>
</feature>
<feature type="compositionally biased region" description="Low complexity" evidence="1">
    <location>
        <begin position="1469"/>
        <end position="1478"/>
    </location>
</feature>
<feature type="region of interest" description="Disordered" evidence="1">
    <location>
        <begin position="1552"/>
        <end position="1644"/>
    </location>
</feature>
<dbReference type="Proteomes" id="UP001152759">
    <property type="component" value="Chromosome 8"/>
</dbReference>
<feature type="compositionally biased region" description="Polar residues" evidence="1">
    <location>
        <begin position="988"/>
        <end position="997"/>
    </location>
</feature>
<evidence type="ECO:0000313" key="3">
    <source>
        <dbReference type="Proteomes" id="UP001152759"/>
    </source>
</evidence>
<dbReference type="PANTHER" id="PTHR47835:SF3">
    <property type="entry name" value="HELICASE FOR MEIOSIS 1"/>
    <property type="match status" value="1"/>
</dbReference>
<feature type="compositionally biased region" description="Polar residues" evidence="1">
    <location>
        <begin position="1025"/>
        <end position="1042"/>
    </location>
</feature>
<evidence type="ECO:0000256" key="1">
    <source>
        <dbReference type="SAM" id="MobiDB-lite"/>
    </source>
</evidence>
<evidence type="ECO:0000313" key="2">
    <source>
        <dbReference type="EMBL" id="CAH0776480.1"/>
    </source>
</evidence>
<feature type="region of interest" description="Disordered" evidence="1">
    <location>
        <begin position="1144"/>
        <end position="1168"/>
    </location>
</feature>
<feature type="compositionally biased region" description="Polar residues" evidence="1">
    <location>
        <begin position="321"/>
        <end position="337"/>
    </location>
</feature>
<feature type="region of interest" description="Disordered" evidence="1">
    <location>
        <begin position="563"/>
        <end position="582"/>
    </location>
</feature>
<organism evidence="2 3">
    <name type="scientific">Bemisia tabaci</name>
    <name type="common">Sweetpotato whitefly</name>
    <name type="synonym">Aleurodes tabaci</name>
    <dbReference type="NCBI Taxonomy" id="7038"/>
    <lineage>
        <taxon>Eukaryota</taxon>
        <taxon>Metazoa</taxon>
        <taxon>Ecdysozoa</taxon>
        <taxon>Arthropoda</taxon>
        <taxon>Hexapoda</taxon>
        <taxon>Insecta</taxon>
        <taxon>Pterygota</taxon>
        <taxon>Neoptera</taxon>
        <taxon>Paraneoptera</taxon>
        <taxon>Hemiptera</taxon>
        <taxon>Sternorrhyncha</taxon>
        <taxon>Aleyrodoidea</taxon>
        <taxon>Aleyrodidae</taxon>
        <taxon>Aleyrodinae</taxon>
        <taxon>Bemisia</taxon>
    </lineage>
</organism>
<feature type="region of interest" description="Disordered" evidence="1">
    <location>
        <begin position="1192"/>
        <end position="1259"/>
    </location>
</feature>
<name>A0A9P0CG90_BEMTA</name>
<feature type="compositionally biased region" description="Basic and acidic residues" evidence="1">
    <location>
        <begin position="1444"/>
        <end position="1462"/>
    </location>
</feature>
<feature type="region of interest" description="Disordered" evidence="1">
    <location>
        <begin position="1894"/>
        <end position="1914"/>
    </location>
</feature>
<feature type="compositionally biased region" description="Polar residues" evidence="1">
    <location>
        <begin position="1049"/>
        <end position="1063"/>
    </location>
</feature>
<keyword evidence="3" id="KW-1185">Reference proteome</keyword>
<reference evidence="2" key="1">
    <citation type="submission" date="2021-12" db="EMBL/GenBank/DDBJ databases">
        <authorList>
            <person name="King R."/>
        </authorList>
    </citation>
    <scope>NUCLEOTIDE SEQUENCE</scope>
</reference>
<feature type="compositionally biased region" description="Polar residues" evidence="1">
    <location>
        <begin position="1198"/>
        <end position="1217"/>
    </location>
</feature>
<gene>
    <name evidence="2" type="ORF">BEMITA_LOCUS12570</name>
</gene>
<protein>
    <submittedName>
        <fullName evidence="2">Uncharacterized protein</fullName>
    </submittedName>
</protein>